<proteinExistence type="predicted"/>
<feature type="chain" id="PRO_5019712395" description="Peptidase C39-like domain-containing protein" evidence="1">
    <location>
        <begin position="21"/>
        <end position="619"/>
    </location>
</feature>
<dbReference type="EMBL" id="CAAJGR010000077">
    <property type="protein sequence ID" value="VHO02824.1"/>
    <property type="molecule type" value="Genomic_DNA"/>
</dbReference>
<feature type="domain" description="Peptidase C39-like" evidence="2">
    <location>
        <begin position="448"/>
        <end position="573"/>
    </location>
</feature>
<accession>A0A486XJW9</accession>
<evidence type="ECO:0000313" key="3">
    <source>
        <dbReference type="EMBL" id="VHO02824.1"/>
    </source>
</evidence>
<sequence length="619" mass="67803">MKYLSGLLLLSALASFNALALCPDGSIFDNNLSFCANTSDVYGPFTKTMTDRCVSAGGGSACTTPRTVSVNGTNISVLRWSRGFTANLRGTGSCPDGAVRSAQYGGHCFEQRSDGAPNNVYGNFTADEVAKCQYLQGGTACLTTRWSAQFYTSVKNTTLPGSWVNKFGAWLWYIDEAGVNRTHTQLANELAAMGVKRIFIKIADDAAACSLFVDACSTTTTNIYKNKGIEPWAWSYNYPGNNAAQADALYQAARYGYVGFVSDVEVEFNNKTTELHSLFQAFRSARTRAINDGYARSDFPLGATTWSNPADQGMRVDIIDQYVDFHMPQTYLEVWGSSYMADPKRWIEAGNCEYRALGANKPIWHIVSTEYDIISPAQLNTFLNAAGPNASIWRVPGGSVPQAVWQDWNNVNWQRSSFDNDVDCSAGNNSFKNYLTSSPTPPPPAPQAVPYWDQKLNAVNPYGTCSITSLAMITDYFGLTDPAVLGQRTPDYLNNRFGVLQDVPSLAWGFNTIAQEKGSPLRDIGVTNGTISQLRALASAGKPTIVHGWFTAPGHILVVTGYDGSHYTVNDPYGVWNLQKWGSYDTSKSGKGVRYPKAAFEYAINDNGSGNDLWLHRFE</sequence>
<keyword evidence="1" id="KW-0732">Signal</keyword>
<evidence type="ECO:0000259" key="2">
    <source>
        <dbReference type="Pfam" id="PF13529"/>
    </source>
</evidence>
<feature type="signal peptide" evidence="1">
    <location>
        <begin position="1"/>
        <end position="20"/>
    </location>
</feature>
<name>A0A486XJW9_9GAMM</name>
<dbReference type="AlphaFoldDB" id="A0A486XJW9"/>
<organism evidence="3">
    <name type="scientific">Rheinheimera sp. BAL341</name>
    <dbReference type="NCBI Taxonomy" id="1708203"/>
    <lineage>
        <taxon>Bacteria</taxon>
        <taxon>Pseudomonadati</taxon>
        <taxon>Pseudomonadota</taxon>
        <taxon>Gammaproteobacteria</taxon>
        <taxon>Chromatiales</taxon>
        <taxon>Chromatiaceae</taxon>
        <taxon>Rheinheimera</taxon>
    </lineage>
</organism>
<gene>
    <name evidence="3" type="ORF">BAL341_1030</name>
</gene>
<dbReference type="Pfam" id="PF13529">
    <property type="entry name" value="Peptidase_C39_2"/>
    <property type="match status" value="1"/>
</dbReference>
<protein>
    <recommendedName>
        <fullName evidence="2">Peptidase C39-like domain-containing protein</fullName>
    </recommendedName>
</protein>
<dbReference type="Gene3D" id="3.90.70.10">
    <property type="entry name" value="Cysteine proteinases"/>
    <property type="match status" value="1"/>
</dbReference>
<reference evidence="3" key="1">
    <citation type="submission" date="2019-04" db="EMBL/GenBank/DDBJ databases">
        <authorList>
            <person name="Brambilla D."/>
        </authorList>
    </citation>
    <scope>NUCLEOTIDE SEQUENCE</scope>
    <source>
        <strain evidence="3">BAL1</strain>
    </source>
</reference>
<dbReference type="InterPro" id="IPR039564">
    <property type="entry name" value="Peptidase_C39-like"/>
</dbReference>
<evidence type="ECO:0000256" key="1">
    <source>
        <dbReference type="SAM" id="SignalP"/>
    </source>
</evidence>